<comment type="subcellular location">
    <subcellularLocation>
        <location evidence="1">Nucleus</location>
    </subcellularLocation>
</comment>
<dbReference type="AlphaFoldDB" id="A0A8C1FSC5"/>
<feature type="region of interest" description="Disordered" evidence="7">
    <location>
        <begin position="788"/>
        <end position="824"/>
    </location>
</feature>
<evidence type="ECO:0000259" key="8">
    <source>
        <dbReference type="Pfam" id="PF15276"/>
    </source>
</evidence>
<accession>A0A8C1FSC5</accession>
<evidence type="ECO:0000313" key="9">
    <source>
        <dbReference type="Ensembl" id="ENSCCRP00000095517.2"/>
    </source>
</evidence>
<dbReference type="PANTHER" id="PTHR21603">
    <property type="entry name" value="ANTIGEN KI-67-LIKE PROTEIN"/>
    <property type="match status" value="1"/>
</dbReference>
<feature type="compositionally biased region" description="Basic and acidic residues" evidence="7">
    <location>
        <begin position="478"/>
        <end position="487"/>
    </location>
</feature>
<dbReference type="GO" id="GO:0051983">
    <property type="term" value="P:regulation of chromosome segregation"/>
    <property type="evidence" value="ECO:0007669"/>
    <property type="project" value="TreeGrafter"/>
</dbReference>
<feature type="compositionally biased region" description="Basic and acidic residues" evidence="7">
    <location>
        <begin position="693"/>
        <end position="723"/>
    </location>
</feature>
<dbReference type="GO" id="GO:0007088">
    <property type="term" value="P:regulation of mitotic nuclear division"/>
    <property type="evidence" value="ECO:0007669"/>
    <property type="project" value="TreeGrafter"/>
</dbReference>
<evidence type="ECO:0000256" key="7">
    <source>
        <dbReference type="SAM" id="MobiDB-lite"/>
    </source>
</evidence>
<feature type="domain" description="PP1-binding" evidence="8">
    <location>
        <begin position="281"/>
        <end position="341"/>
    </location>
</feature>
<feature type="region of interest" description="Disordered" evidence="7">
    <location>
        <begin position="539"/>
        <end position="574"/>
    </location>
</feature>
<keyword evidence="10" id="KW-1185">Reference proteome</keyword>
<feature type="compositionally biased region" description="Polar residues" evidence="7">
    <location>
        <begin position="563"/>
        <end position="574"/>
    </location>
</feature>
<feature type="compositionally biased region" description="Basic and acidic residues" evidence="7">
    <location>
        <begin position="512"/>
        <end position="525"/>
    </location>
</feature>
<name>A0A8C1FSC5_CYPCA</name>
<proteinExistence type="predicted"/>
<feature type="region of interest" description="Disordered" evidence="7">
    <location>
        <begin position="374"/>
        <end position="525"/>
    </location>
</feature>
<dbReference type="InterPro" id="IPR029334">
    <property type="entry name" value="PP1-bd"/>
</dbReference>
<organism evidence="9 10">
    <name type="scientific">Cyprinus carpio carpio</name>
    <dbReference type="NCBI Taxonomy" id="630221"/>
    <lineage>
        <taxon>Eukaryota</taxon>
        <taxon>Metazoa</taxon>
        <taxon>Chordata</taxon>
        <taxon>Craniata</taxon>
        <taxon>Vertebrata</taxon>
        <taxon>Euteleostomi</taxon>
        <taxon>Actinopterygii</taxon>
        <taxon>Neopterygii</taxon>
        <taxon>Teleostei</taxon>
        <taxon>Ostariophysi</taxon>
        <taxon>Cypriniformes</taxon>
        <taxon>Cyprinidae</taxon>
        <taxon>Cyprininae</taxon>
        <taxon>Cyprinus</taxon>
    </lineage>
</organism>
<feature type="compositionally biased region" description="Polar residues" evidence="7">
    <location>
        <begin position="539"/>
        <end position="555"/>
    </location>
</feature>
<keyword evidence="4" id="KW-0832">Ubl conjugation</keyword>
<feature type="region of interest" description="Disordered" evidence="7">
    <location>
        <begin position="290"/>
        <end position="351"/>
    </location>
</feature>
<feature type="region of interest" description="Disordered" evidence="7">
    <location>
        <begin position="162"/>
        <end position="189"/>
    </location>
</feature>
<feature type="compositionally biased region" description="Polar residues" evidence="7">
    <location>
        <begin position="452"/>
        <end position="468"/>
    </location>
</feature>
<keyword evidence="5" id="KW-0539">Nucleus</keyword>
<dbReference type="Ensembl" id="ENSCCRT00000103659.2">
    <property type="protein sequence ID" value="ENSCCRP00000095517.2"/>
    <property type="gene ID" value="ENSCCRG00000065624.1"/>
</dbReference>
<evidence type="ECO:0000256" key="2">
    <source>
        <dbReference type="ARBA" id="ARBA00022499"/>
    </source>
</evidence>
<feature type="region of interest" description="Disordered" evidence="7">
    <location>
        <begin position="606"/>
        <end position="745"/>
    </location>
</feature>
<feature type="compositionally biased region" description="Basic and acidic residues" evidence="7">
    <location>
        <begin position="170"/>
        <end position="189"/>
    </location>
</feature>
<feature type="compositionally biased region" description="Low complexity" evidence="7">
    <location>
        <begin position="813"/>
        <end position="824"/>
    </location>
</feature>
<keyword evidence="6" id="KW-0131">Cell cycle</keyword>
<evidence type="ECO:0000256" key="1">
    <source>
        <dbReference type="ARBA" id="ARBA00004123"/>
    </source>
</evidence>
<evidence type="ECO:0000256" key="4">
    <source>
        <dbReference type="ARBA" id="ARBA00022843"/>
    </source>
</evidence>
<dbReference type="GO" id="GO:0005634">
    <property type="term" value="C:nucleus"/>
    <property type="evidence" value="ECO:0007669"/>
    <property type="project" value="UniProtKB-SubCell"/>
</dbReference>
<feature type="compositionally biased region" description="Basic and acidic residues" evidence="7">
    <location>
        <begin position="635"/>
        <end position="644"/>
    </location>
</feature>
<keyword evidence="3" id="KW-0597">Phosphoprotein</keyword>
<evidence type="ECO:0000313" key="10">
    <source>
        <dbReference type="Proteomes" id="UP001108240"/>
    </source>
</evidence>
<dbReference type="GO" id="GO:0005694">
    <property type="term" value="C:chromosome"/>
    <property type="evidence" value="ECO:0007669"/>
    <property type="project" value="TreeGrafter"/>
</dbReference>
<sequence>MEVSEATDSRAPLAALYLSQQTSEAGDVDFSRLTPSQFGISTNSFLPSSKIKAVMVVVSLLSVNMKGQRAHGVHRKYLTLCSEDERRSGLERHEDKSRVAQLKARRRSTIGVRGSPETNSLICFRAKQAAKTPPGTPQLLQGSPFLSRCDSLKKKMAAFQSLMEEDEERDEQKKNEENESDKSTLAKDCKNGKENMLMTHSTPPPSKKRCRAPLRDCEDKITETPLPCPTFTTQQEQGLKRFESLSQRPLSDLDSDAKNELLSLPMLSNPGDVNVVSSVHKKKRVRFGAPLSPEFFEKTLPPSTPLQKGGTPRYPPSSTGPTRSLLKTPRRSDPLPQPDFSSPRSIGASPVLVTDRHGAGLVFSDEVFEEIETISFPSMEDESPSLRPSEDCKDALSAEDPVQPRAEDVEVMNAAFQEEEEEPLNTQTEEKLACPTGDQPPALSAVEDDQKSSASSEQTLSCNSSIKATRSRCRKRKQPGENEPEKRRSSRTAAASASGKMKKTSGGKRGFGNKEVDRSLYGKRDYASKNPLLSPIFEMTSNSLNSTPAPAQSGKQIDGEQDCVQTPSVPQSMTVHPMVSLDTACARTNENEQTLSSTVGVTCVEPSVAERGKLASKASKARRDSGRPVRKRRSSCTDKRKELDSPAIISETGEQDTESQKPPGCTSVYRDSPVPHETERSENQEAVISCKVPSEDSVKSESLEQLSDKKQKEQESPRGKLEEVAESGQSERVTDDTEPSLAPWQRTDFNIDDILKPVAKSRGSVRRSLRNRRSVDLQAVGLVWVDHTSPEPSTASRRKTRGRLSAVSEPHLSQEPEPNSPQSSALNVSVVLLSTEGLKALGFHQKYLNLCSEDEQSSWNDMKVSN</sequence>
<evidence type="ECO:0000256" key="6">
    <source>
        <dbReference type="ARBA" id="ARBA00023306"/>
    </source>
</evidence>
<dbReference type="PANTHER" id="PTHR21603:SF16">
    <property type="entry name" value="CELL DIVISION CYCLE-ASSOCIATED PROTEIN 2"/>
    <property type="match status" value="1"/>
</dbReference>
<dbReference type="Proteomes" id="UP001108240">
    <property type="component" value="Unplaced"/>
</dbReference>
<dbReference type="GeneTree" id="ENSGT00940000154352"/>
<evidence type="ECO:0000256" key="3">
    <source>
        <dbReference type="ARBA" id="ARBA00022553"/>
    </source>
</evidence>
<dbReference type="Pfam" id="PF15276">
    <property type="entry name" value="PP1_bind"/>
    <property type="match status" value="1"/>
</dbReference>
<dbReference type="OMA" id="SIVCIND"/>
<reference evidence="9" key="2">
    <citation type="submission" date="2025-09" db="UniProtKB">
        <authorList>
            <consortium name="Ensembl"/>
        </authorList>
    </citation>
    <scope>IDENTIFICATION</scope>
</reference>
<feature type="compositionally biased region" description="Basic and acidic residues" evidence="7">
    <location>
        <begin position="673"/>
        <end position="683"/>
    </location>
</feature>
<protein>
    <submittedName>
        <fullName evidence="9">Si:ch211-244o22.2</fullName>
    </submittedName>
</protein>
<keyword evidence="2" id="KW-1017">Isopeptide bond</keyword>
<reference evidence="9" key="1">
    <citation type="submission" date="2025-08" db="UniProtKB">
        <authorList>
            <consortium name="Ensembl"/>
        </authorList>
    </citation>
    <scope>IDENTIFICATION</scope>
</reference>
<evidence type="ECO:0000256" key="5">
    <source>
        <dbReference type="ARBA" id="ARBA00023242"/>
    </source>
</evidence>